<dbReference type="Proteomes" id="UP001143856">
    <property type="component" value="Unassembled WGS sequence"/>
</dbReference>
<sequence>MATLSEPRNAKADIVFVHGLQGHPYSTWAHPVPSDTKDTGEPSNNQRQLQRPRFLSKLLGKKTAPNDDATHSGESVASTAQNILEVYWPKDLLAAEDWCKSGRILTYGYDSRVIRGYASVNKNGLFAHANDLLYNLQREKPQGRPVIFVCHSLGGVIVKEMLRRSNESEESDLKDIVGSTKGIIFLGTPHRGSSDFVSLGDTVRRVASAVARVDSNSALLRSLGADSPELELGRDSFVVLWRTYNFRVKTFQEGFGLSGFSVGLANEKVVPDISSALGDPREHVETISANHIGMAKFRGVSDNGYRAVSSEIKTMLKAGMEGVRQLHQKIKDDLLRSLSFPEIYDRQKNIRDALSQTTDWLFNHPKYLAWIDRKNIAKHHGLLWMKGKPGAGKSTLMKTAFMRLQLNSEASGILIAAFFFNARSPQPLEKTPMGLYRSLLYQVLRQGHNALSCLFKEPAFDENGNVKWHQAELQGYLKQVLVTPASKPVFLFIDAMDECDEKEVRDLVSYFSQLVKEASHLGASLNVCLSSRHYPQISVDWCPEIVVEHHNEQDILRFIQAEAADYALIYGLQKEIRDKSGGVFLWVVLTISILKRSGRGKSRKWLMEKLTRTPPELTTLFKTLFSDINKDDLPRTINLMYFMLFSEWPLDQDQIHAGLSFSLEAHPSKAAWKDSVDYLDTANSRHELIIELSKGLLEPTAASVGPTGCTYQFIHETVRDFFLSGEGFKLLQLQTQSITGSGHDTIAWACARYLNVDEIRGLEGNKRQIMSTLKPDDPFAVYASAFLIIHIELSITFGDFGGSILVYLDTQKLLPRLLDLDKEIVYGSDSMYVAAREGYLHIAMKLHQMGFDINSRCDATERYPLLIATRMLVLLRAGDKSRLAAMIRWLLKNGADTTVCNRFGETVLHIASTGRSSILKEILQYKHDVNARDNRGQTPLQIAIRCGDFEEGIVRLLIAHGADTHAVDNNGRTALMILGDHPRQTRGRIALTRILVEADCPLTARDLQGQTVLHHLANKTFDGCTRSAMYRYLVGAGADPVARDNYDNVVPVDFRLRRRSSSSVMDDKRATQRMPSDEVMEWVMTSG</sequence>
<protein>
    <submittedName>
        <fullName evidence="1">Uncharacterized protein</fullName>
    </submittedName>
</protein>
<proteinExistence type="predicted"/>
<evidence type="ECO:0000313" key="2">
    <source>
        <dbReference type="Proteomes" id="UP001143856"/>
    </source>
</evidence>
<organism evidence="1 2">
    <name type="scientific">Xylaria curta</name>
    <dbReference type="NCBI Taxonomy" id="42375"/>
    <lineage>
        <taxon>Eukaryota</taxon>
        <taxon>Fungi</taxon>
        <taxon>Dikarya</taxon>
        <taxon>Ascomycota</taxon>
        <taxon>Pezizomycotina</taxon>
        <taxon>Sordariomycetes</taxon>
        <taxon>Xylariomycetidae</taxon>
        <taxon>Xylariales</taxon>
        <taxon>Xylariaceae</taxon>
        <taxon>Xylaria</taxon>
    </lineage>
</organism>
<name>A0ACC1PLN1_9PEZI</name>
<keyword evidence="2" id="KW-1185">Reference proteome</keyword>
<evidence type="ECO:0000313" key="1">
    <source>
        <dbReference type="EMBL" id="KAJ2993825.1"/>
    </source>
</evidence>
<gene>
    <name evidence="1" type="ORF">NUW58_g1724</name>
</gene>
<reference evidence="1" key="1">
    <citation type="submission" date="2022-10" db="EMBL/GenBank/DDBJ databases">
        <title>Genome Sequence of Xylaria curta.</title>
        <authorList>
            <person name="Buettner E."/>
        </authorList>
    </citation>
    <scope>NUCLEOTIDE SEQUENCE</scope>
    <source>
        <strain evidence="1">Babe10</strain>
    </source>
</reference>
<accession>A0ACC1PLN1</accession>
<dbReference type="EMBL" id="JAPDGR010000198">
    <property type="protein sequence ID" value="KAJ2993825.1"/>
    <property type="molecule type" value="Genomic_DNA"/>
</dbReference>
<comment type="caution">
    <text evidence="1">The sequence shown here is derived from an EMBL/GenBank/DDBJ whole genome shotgun (WGS) entry which is preliminary data.</text>
</comment>